<evidence type="ECO:0000256" key="1">
    <source>
        <dbReference type="SAM" id="Coils"/>
    </source>
</evidence>
<dbReference type="AlphaFoldDB" id="A0AAD5G3G9"/>
<keyword evidence="1" id="KW-0175">Coiled coil</keyword>
<name>A0AAD5G3G9_AMBAR</name>
<comment type="caution">
    <text evidence="2">The sequence shown here is derived from an EMBL/GenBank/DDBJ whole genome shotgun (WGS) entry which is preliminary data.</text>
</comment>
<proteinExistence type="predicted"/>
<dbReference type="PANTHER" id="PTHR34223:SF101">
    <property type="entry name" value="F-BOX DOMAIN-CONTAINING PROTEIN"/>
    <property type="match status" value="1"/>
</dbReference>
<dbReference type="PANTHER" id="PTHR34223">
    <property type="entry name" value="OS11G0201299 PROTEIN"/>
    <property type="match status" value="1"/>
</dbReference>
<dbReference type="EMBL" id="JAMZMK010011529">
    <property type="protein sequence ID" value="KAI7726822.1"/>
    <property type="molecule type" value="Genomic_DNA"/>
</dbReference>
<dbReference type="SUPFAM" id="SSF81383">
    <property type="entry name" value="F-box domain"/>
    <property type="match status" value="1"/>
</dbReference>
<dbReference type="Proteomes" id="UP001206925">
    <property type="component" value="Unassembled WGS sequence"/>
</dbReference>
<sequence length="418" mass="47420">MDPSHGKRRKNEESDRLSSLSDDLIHKILSFTSIKLAIQMSVLSPRWSLCCDERIFSTFESLKNLTLKDCGTKGSKVFNVVAPQLKNLSIKDAKLRDFQCLISAPDLESLIYDGYYCLQLSAKDLCSLEKADIRIFRPKDAHQVLCLLQRLHNVKSLSLNLEIVELLSSYVELMSNLPSPFANLKSLKIYPQLTKLDECHTVKLSAEVKRYLLETSPGATFSMVTREDVRNMYNTELAQNLIRKLRASLEQEKARTATKIAKMRELGKSRYYVDSYIDLRWKYMSLQVKKVEEKGSDIISKLKEIKELLTELSASNRATIQPSFSTLCAEADTVTSMITDCMKMDHDENQSKWVKYSQQMGQMQLNICSKWVKCKWVTMSGALVDYNLQAAADPAVFCSSCCFNNGRTSRSQAVAAAV</sequence>
<feature type="coiled-coil region" evidence="1">
    <location>
        <begin position="235"/>
        <end position="266"/>
    </location>
</feature>
<dbReference type="InterPro" id="IPR036047">
    <property type="entry name" value="F-box-like_dom_sf"/>
</dbReference>
<protein>
    <submittedName>
        <fullName evidence="2">Uncharacterized protein</fullName>
    </submittedName>
</protein>
<keyword evidence="3" id="KW-1185">Reference proteome</keyword>
<dbReference type="InterPro" id="IPR053197">
    <property type="entry name" value="F-box_SCFL_complex_component"/>
</dbReference>
<evidence type="ECO:0000313" key="3">
    <source>
        <dbReference type="Proteomes" id="UP001206925"/>
    </source>
</evidence>
<accession>A0AAD5G3G9</accession>
<gene>
    <name evidence="2" type="ORF">M8C21_019519</name>
</gene>
<evidence type="ECO:0000313" key="2">
    <source>
        <dbReference type="EMBL" id="KAI7726822.1"/>
    </source>
</evidence>
<reference evidence="2" key="1">
    <citation type="submission" date="2022-06" db="EMBL/GenBank/DDBJ databases">
        <title>Uncovering the hologenomic basis of an extraordinary plant invasion.</title>
        <authorList>
            <person name="Bieker V.C."/>
            <person name="Martin M.D."/>
            <person name="Gilbert T."/>
            <person name="Hodgins K."/>
            <person name="Battlay P."/>
            <person name="Petersen B."/>
            <person name="Wilson J."/>
        </authorList>
    </citation>
    <scope>NUCLEOTIDE SEQUENCE</scope>
    <source>
        <strain evidence="2">AA19_3_7</strain>
        <tissue evidence="2">Leaf</tissue>
    </source>
</reference>
<organism evidence="2 3">
    <name type="scientific">Ambrosia artemisiifolia</name>
    <name type="common">Common ragweed</name>
    <dbReference type="NCBI Taxonomy" id="4212"/>
    <lineage>
        <taxon>Eukaryota</taxon>
        <taxon>Viridiplantae</taxon>
        <taxon>Streptophyta</taxon>
        <taxon>Embryophyta</taxon>
        <taxon>Tracheophyta</taxon>
        <taxon>Spermatophyta</taxon>
        <taxon>Magnoliopsida</taxon>
        <taxon>eudicotyledons</taxon>
        <taxon>Gunneridae</taxon>
        <taxon>Pentapetalae</taxon>
        <taxon>asterids</taxon>
        <taxon>campanulids</taxon>
        <taxon>Asterales</taxon>
        <taxon>Asteraceae</taxon>
        <taxon>Asteroideae</taxon>
        <taxon>Heliantheae alliance</taxon>
        <taxon>Heliantheae</taxon>
        <taxon>Ambrosia</taxon>
    </lineage>
</organism>